<keyword evidence="3" id="KW-1185">Reference proteome</keyword>
<evidence type="ECO:0000313" key="3">
    <source>
        <dbReference type="Proteomes" id="UP000325081"/>
    </source>
</evidence>
<comment type="caution">
    <text evidence="2">The sequence shown here is derived from an EMBL/GenBank/DDBJ whole genome shotgun (WGS) entry which is preliminary data.</text>
</comment>
<reference evidence="3" key="1">
    <citation type="journal article" date="2019" name="Curr. Biol.">
        <title>Genome Sequence of Striga asiatica Provides Insight into the Evolution of Plant Parasitism.</title>
        <authorList>
            <person name="Yoshida S."/>
            <person name="Kim S."/>
            <person name="Wafula E.K."/>
            <person name="Tanskanen J."/>
            <person name="Kim Y.M."/>
            <person name="Honaas L."/>
            <person name="Yang Z."/>
            <person name="Spallek T."/>
            <person name="Conn C.E."/>
            <person name="Ichihashi Y."/>
            <person name="Cheong K."/>
            <person name="Cui S."/>
            <person name="Der J.P."/>
            <person name="Gundlach H."/>
            <person name="Jiao Y."/>
            <person name="Hori C."/>
            <person name="Ishida J.K."/>
            <person name="Kasahara H."/>
            <person name="Kiba T."/>
            <person name="Kim M.S."/>
            <person name="Koo N."/>
            <person name="Laohavisit A."/>
            <person name="Lee Y.H."/>
            <person name="Lumba S."/>
            <person name="McCourt P."/>
            <person name="Mortimer J.C."/>
            <person name="Mutuku J.M."/>
            <person name="Nomura T."/>
            <person name="Sasaki-Sekimoto Y."/>
            <person name="Seto Y."/>
            <person name="Wang Y."/>
            <person name="Wakatake T."/>
            <person name="Sakakibara H."/>
            <person name="Demura T."/>
            <person name="Yamaguchi S."/>
            <person name="Yoneyama K."/>
            <person name="Manabe R.I."/>
            <person name="Nelson D.C."/>
            <person name="Schulman A.H."/>
            <person name="Timko M.P."/>
            <person name="dePamphilis C.W."/>
            <person name="Choi D."/>
            <person name="Shirasu K."/>
        </authorList>
    </citation>
    <scope>NUCLEOTIDE SEQUENCE [LARGE SCALE GENOMIC DNA]</scope>
    <source>
        <strain evidence="3">cv. UVA1</strain>
    </source>
</reference>
<feature type="region of interest" description="Disordered" evidence="1">
    <location>
        <begin position="80"/>
        <end position="100"/>
    </location>
</feature>
<name>A0A5A7PKP0_STRAF</name>
<accession>A0A5A7PKP0</accession>
<dbReference type="Proteomes" id="UP000325081">
    <property type="component" value="Unassembled WGS sequence"/>
</dbReference>
<evidence type="ECO:0000256" key="1">
    <source>
        <dbReference type="SAM" id="MobiDB-lite"/>
    </source>
</evidence>
<proteinExistence type="predicted"/>
<organism evidence="2 3">
    <name type="scientific">Striga asiatica</name>
    <name type="common">Asiatic witchweed</name>
    <name type="synonym">Buchnera asiatica</name>
    <dbReference type="NCBI Taxonomy" id="4170"/>
    <lineage>
        <taxon>Eukaryota</taxon>
        <taxon>Viridiplantae</taxon>
        <taxon>Streptophyta</taxon>
        <taxon>Embryophyta</taxon>
        <taxon>Tracheophyta</taxon>
        <taxon>Spermatophyta</taxon>
        <taxon>Magnoliopsida</taxon>
        <taxon>eudicotyledons</taxon>
        <taxon>Gunneridae</taxon>
        <taxon>Pentapetalae</taxon>
        <taxon>asterids</taxon>
        <taxon>lamiids</taxon>
        <taxon>Lamiales</taxon>
        <taxon>Orobanchaceae</taxon>
        <taxon>Buchnereae</taxon>
        <taxon>Striga</taxon>
    </lineage>
</organism>
<feature type="compositionally biased region" description="Basic and acidic residues" evidence="1">
    <location>
        <begin position="89"/>
        <end position="100"/>
    </location>
</feature>
<dbReference type="EMBL" id="BKCP01004705">
    <property type="protein sequence ID" value="GER33218.1"/>
    <property type="molecule type" value="Genomic_DNA"/>
</dbReference>
<gene>
    <name evidence="2" type="ORF">STAS_09326</name>
</gene>
<sequence length="100" mass="11223">MTAVHVRPDPARIVSYRGCQSPERSVRWTNEVAGNVQRCYERILSVDLVSVAVGVVRNGNRHVCQAVVETLMVDLVGPWLPDLDDDDAADRAEKYEQRSD</sequence>
<dbReference type="AlphaFoldDB" id="A0A5A7PKP0"/>
<evidence type="ECO:0000313" key="2">
    <source>
        <dbReference type="EMBL" id="GER33218.1"/>
    </source>
</evidence>
<protein>
    <submittedName>
        <fullName evidence="2">LOB domain-containing protein</fullName>
    </submittedName>
</protein>